<sequence length="221" mass="24650">MKTPYSLPNGLSIEEGLLWHKRMEAFHAALNANYAYKDREVMKEISSEKTQEELGAAQVSLKEREEELNSAKEALSAEELKCQKLQEEKQAMELEHAKRYNALEAEMEKLKSNQSSLGKDIRLSRIEEFKESEEGDLFIGKESAAAVAGFVTKFLSDCLQLVGMYNQFQKAWPEEYFEGLVVGSPLVEAPAENIDTANVGGDIAEEDATLEDTTVDDASTS</sequence>
<comment type="caution">
    <text evidence="3">The sequence shown here is derived from an EMBL/GenBank/DDBJ whole genome shotgun (WGS) entry which is preliminary data.</text>
</comment>
<evidence type="ECO:0000313" key="4">
    <source>
        <dbReference type="Proteomes" id="UP001454036"/>
    </source>
</evidence>
<keyword evidence="1" id="KW-0175">Coiled coil</keyword>
<reference evidence="3 4" key="1">
    <citation type="submission" date="2024-01" db="EMBL/GenBank/DDBJ databases">
        <title>The complete chloroplast genome sequence of Lithospermum erythrorhizon: insights into the phylogenetic relationship among Boraginaceae species and the maternal lineages of purple gromwells.</title>
        <authorList>
            <person name="Okada T."/>
            <person name="Watanabe K."/>
        </authorList>
    </citation>
    <scope>NUCLEOTIDE SEQUENCE [LARGE SCALE GENOMIC DNA]</scope>
</reference>
<keyword evidence="4" id="KW-1185">Reference proteome</keyword>
<protein>
    <submittedName>
        <fullName evidence="3">Uncharacterized protein</fullName>
    </submittedName>
</protein>
<proteinExistence type="predicted"/>
<accession>A0AAV3PK96</accession>
<dbReference type="Proteomes" id="UP001454036">
    <property type="component" value="Unassembled WGS sequence"/>
</dbReference>
<evidence type="ECO:0000313" key="3">
    <source>
        <dbReference type="EMBL" id="GAA0152095.1"/>
    </source>
</evidence>
<evidence type="ECO:0000256" key="2">
    <source>
        <dbReference type="SAM" id="MobiDB-lite"/>
    </source>
</evidence>
<name>A0AAV3PK96_LITER</name>
<gene>
    <name evidence="3" type="ORF">LIER_37420</name>
</gene>
<dbReference type="AlphaFoldDB" id="A0AAV3PK96"/>
<evidence type="ECO:0000256" key="1">
    <source>
        <dbReference type="SAM" id="Coils"/>
    </source>
</evidence>
<feature type="compositionally biased region" description="Acidic residues" evidence="2">
    <location>
        <begin position="203"/>
        <end position="215"/>
    </location>
</feature>
<organism evidence="3 4">
    <name type="scientific">Lithospermum erythrorhizon</name>
    <name type="common">Purple gromwell</name>
    <name type="synonym">Lithospermum officinale var. erythrorhizon</name>
    <dbReference type="NCBI Taxonomy" id="34254"/>
    <lineage>
        <taxon>Eukaryota</taxon>
        <taxon>Viridiplantae</taxon>
        <taxon>Streptophyta</taxon>
        <taxon>Embryophyta</taxon>
        <taxon>Tracheophyta</taxon>
        <taxon>Spermatophyta</taxon>
        <taxon>Magnoliopsida</taxon>
        <taxon>eudicotyledons</taxon>
        <taxon>Gunneridae</taxon>
        <taxon>Pentapetalae</taxon>
        <taxon>asterids</taxon>
        <taxon>lamiids</taxon>
        <taxon>Boraginales</taxon>
        <taxon>Boraginaceae</taxon>
        <taxon>Boraginoideae</taxon>
        <taxon>Lithospermeae</taxon>
        <taxon>Lithospermum</taxon>
    </lineage>
</organism>
<dbReference type="EMBL" id="BAABME010017971">
    <property type="protein sequence ID" value="GAA0152095.1"/>
    <property type="molecule type" value="Genomic_DNA"/>
</dbReference>
<feature type="region of interest" description="Disordered" evidence="2">
    <location>
        <begin position="200"/>
        <end position="221"/>
    </location>
</feature>
<feature type="coiled-coil region" evidence="1">
    <location>
        <begin position="47"/>
        <end position="120"/>
    </location>
</feature>